<dbReference type="AlphaFoldDB" id="A0A923LFK5"/>
<dbReference type="PROSITE" id="PS51273">
    <property type="entry name" value="GATASE_TYPE_1"/>
    <property type="match status" value="1"/>
</dbReference>
<dbReference type="Gene3D" id="3.40.50.880">
    <property type="match status" value="1"/>
</dbReference>
<dbReference type="GO" id="GO:0005829">
    <property type="term" value="C:cytosol"/>
    <property type="evidence" value="ECO:0007669"/>
    <property type="project" value="TreeGrafter"/>
</dbReference>
<evidence type="ECO:0000313" key="1">
    <source>
        <dbReference type="EMBL" id="MBC5687413.1"/>
    </source>
</evidence>
<accession>A0A923LFK5</accession>
<dbReference type="Proteomes" id="UP000652477">
    <property type="component" value="Unassembled WGS sequence"/>
</dbReference>
<keyword evidence="1" id="KW-0378">Hydrolase</keyword>
<sequence length="233" mass="26077">MEPKIGIVICGFQNNRQFVTNSYIQSIRYSKGLPLLLPLVRSDRLLAEYIQLCDGFLFCGGGDITPLLFGQEPRNGIGQTDITLDLFQIRLMKKILKTKKPLFAICRGMQVFNVACGGTICQDTALKSGTVFNHMQHSDLRSDVSHRITTRSGSRLKHCIGSSLYVNSFHHQIIETVGQGLTACAHAPDKTIEAVELSEHPFAIGVQWHPECMYRTSPQMRELFGEFIFRAAS</sequence>
<dbReference type="GO" id="GO:0033969">
    <property type="term" value="F:gamma-glutamyl-gamma-aminobutyrate hydrolase activity"/>
    <property type="evidence" value="ECO:0007669"/>
    <property type="project" value="TreeGrafter"/>
</dbReference>
<dbReference type="PANTHER" id="PTHR43235">
    <property type="entry name" value="GLUTAMINE AMIDOTRANSFERASE PB2B2.05-RELATED"/>
    <property type="match status" value="1"/>
</dbReference>
<dbReference type="GO" id="GO:0006598">
    <property type="term" value="P:polyamine catabolic process"/>
    <property type="evidence" value="ECO:0007669"/>
    <property type="project" value="TreeGrafter"/>
</dbReference>
<dbReference type="SUPFAM" id="SSF52317">
    <property type="entry name" value="Class I glutamine amidotransferase-like"/>
    <property type="match status" value="1"/>
</dbReference>
<dbReference type="PANTHER" id="PTHR43235:SF1">
    <property type="entry name" value="GLUTAMINE AMIDOTRANSFERASE PB2B2.05-RELATED"/>
    <property type="match status" value="1"/>
</dbReference>
<dbReference type="InterPro" id="IPR044668">
    <property type="entry name" value="PuuD-like"/>
</dbReference>
<dbReference type="InterPro" id="IPR029062">
    <property type="entry name" value="Class_I_gatase-like"/>
</dbReference>
<gene>
    <name evidence="1" type="ORF">H8S37_00490</name>
</gene>
<evidence type="ECO:0000313" key="2">
    <source>
        <dbReference type="Proteomes" id="UP000652477"/>
    </source>
</evidence>
<organism evidence="1 2">
    <name type="scientific">Mediterraneibacter hominis</name>
    <dbReference type="NCBI Taxonomy" id="2763054"/>
    <lineage>
        <taxon>Bacteria</taxon>
        <taxon>Bacillati</taxon>
        <taxon>Bacillota</taxon>
        <taxon>Clostridia</taxon>
        <taxon>Lachnospirales</taxon>
        <taxon>Lachnospiraceae</taxon>
        <taxon>Mediterraneibacter</taxon>
    </lineage>
</organism>
<dbReference type="Pfam" id="PF07722">
    <property type="entry name" value="Peptidase_C26"/>
    <property type="match status" value="1"/>
</dbReference>
<dbReference type="InterPro" id="IPR011697">
    <property type="entry name" value="Peptidase_C26"/>
</dbReference>
<keyword evidence="2" id="KW-1185">Reference proteome</keyword>
<proteinExistence type="predicted"/>
<reference evidence="1" key="1">
    <citation type="submission" date="2020-08" db="EMBL/GenBank/DDBJ databases">
        <title>Genome public.</title>
        <authorList>
            <person name="Liu C."/>
            <person name="Sun Q."/>
        </authorList>
    </citation>
    <scope>NUCLEOTIDE SEQUENCE</scope>
    <source>
        <strain evidence="1">NSJ-55</strain>
    </source>
</reference>
<dbReference type="CDD" id="cd01745">
    <property type="entry name" value="GATase1_2"/>
    <property type="match status" value="1"/>
</dbReference>
<dbReference type="RefSeq" id="WP_186874108.1">
    <property type="nucleotide sequence ID" value="NZ_JACOPF010000001.1"/>
</dbReference>
<comment type="caution">
    <text evidence="1">The sequence shown here is derived from an EMBL/GenBank/DDBJ whole genome shotgun (WGS) entry which is preliminary data.</text>
</comment>
<name>A0A923LFK5_9FIRM</name>
<protein>
    <submittedName>
        <fullName evidence="1">Gamma-glutamyl-gamma-aminobutyrate hydrolase family protein</fullName>
    </submittedName>
</protein>
<dbReference type="EMBL" id="JACOPF010000001">
    <property type="protein sequence ID" value="MBC5687413.1"/>
    <property type="molecule type" value="Genomic_DNA"/>
</dbReference>